<dbReference type="Proteomes" id="UP000826234">
    <property type="component" value="Unassembled WGS sequence"/>
</dbReference>
<keyword evidence="3" id="KW-1185">Reference proteome</keyword>
<feature type="region of interest" description="Disordered" evidence="1">
    <location>
        <begin position="210"/>
        <end position="237"/>
    </location>
</feature>
<evidence type="ECO:0000256" key="1">
    <source>
        <dbReference type="SAM" id="MobiDB-lite"/>
    </source>
</evidence>
<feature type="region of interest" description="Disordered" evidence="1">
    <location>
        <begin position="159"/>
        <end position="198"/>
    </location>
</feature>
<accession>A0ABQ7SG11</accession>
<sequence>MGCRCCKMLQSYIFDPQEVQTSDCITEINNYKSDEQDGIKFKSKLINDIQVHKNELQNSEAQPAANRNKLNSSKDAIQKHRGTALHEEGLGNFTEKCNGIHSYSNLNTNKSKEINSAHICSNELSNSSVKRISEPQTYDNHETLKNEGSKKLLLRTAQTVHHEESQYTDENTSSIQGAIQDGRGNLPGPSDPSDIGKLRALKSKNPLNHHTHAEQSTECTHMSQNSRDLPSWESESCDSGGKACRTGLLNPCFEDKMASDIPSPCAKESAVSEAKYDGHEEVNGELEVEDADVAEALAALEAATAGEDSEEEEGY</sequence>
<protein>
    <submittedName>
        <fullName evidence="2">Uncharacterized protein</fullName>
    </submittedName>
</protein>
<dbReference type="EMBL" id="JAIPUX010005290">
    <property type="protein sequence ID" value="KAH0616257.1"/>
    <property type="molecule type" value="Genomic_DNA"/>
</dbReference>
<feature type="compositionally biased region" description="Polar residues" evidence="1">
    <location>
        <begin position="214"/>
        <end position="228"/>
    </location>
</feature>
<dbReference type="Pfam" id="PF15770">
    <property type="entry name" value="DUF4699"/>
    <property type="match status" value="1"/>
</dbReference>
<dbReference type="PANTHER" id="PTHR16106">
    <property type="entry name" value="CHROMOSOME 4 OPEN READING FRAME 19"/>
    <property type="match status" value="1"/>
</dbReference>
<evidence type="ECO:0000313" key="3">
    <source>
        <dbReference type="Proteomes" id="UP000826234"/>
    </source>
</evidence>
<comment type="caution">
    <text evidence="2">The sequence shown here is derived from an EMBL/GenBank/DDBJ whole genome shotgun (WGS) entry which is preliminary data.</text>
</comment>
<feature type="compositionally biased region" description="Polar residues" evidence="1">
    <location>
        <begin position="168"/>
        <end position="177"/>
    </location>
</feature>
<reference evidence="2 3" key="1">
    <citation type="journal article" date="2022" name="Gigascience">
        <title>A chromosome-level genome assembly and annotation of the desert horned lizard, Phrynosoma platyrhinos, provides insight into chromosomal rearrangements among reptiles.</title>
        <authorList>
            <person name="Koochekian N."/>
            <person name="Ascanio A."/>
            <person name="Farleigh K."/>
            <person name="Card D.C."/>
            <person name="Schield D.R."/>
            <person name="Castoe T.A."/>
            <person name="Jezkova T."/>
        </authorList>
    </citation>
    <scope>NUCLEOTIDE SEQUENCE [LARGE SCALE GENOMIC DNA]</scope>
    <source>
        <strain evidence="2">NK-2021</strain>
    </source>
</reference>
<evidence type="ECO:0000313" key="2">
    <source>
        <dbReference type="EMBL" id="KAH0616257.1"/>
    </source>
</evidence>
<name>A0ABQ7SG11_PHRPL</name>
<organism evidence="2 3">
    <name type="scientific">Phrynosoma platyrhinos</name>
    <name type="common">Desert horned lizard</name>
    <dbReference type="NCBI Taxonomy" id="52577"/>
    <lineage>
        <taxon>Eukaryota</taxon>
        <taxon>Metazoa</taxon>
        <taxon>Chordata</taxon>
        <taxon>Craniata</taxon>
        <taxon>Vertebrata</taxon>
        <taxon>Euteleostomi</taxon>
        <taxon>Lepidosauria</taxon>
        <taxon>Squamata</taxon>
        <taxon>Bifurcata</taxon>
        <taxon>Unidentata</taxon>
        <taxon>Episquamata</taxon>
        <taxon>Toxicofera</taxon>
        <taxon>Iguania</taxon>
        <taxon>Phrynosomatidae</taxon>
        <taxon>Phrynosomatinae</taxon>
        <taxon>Phrynosoma</taxon>
    </lineage>
</organism>
<dbReference type="PANTHER" id="PTHR16106:SF3">
    <property type="entry name" value="CHROMOSOME 4 OPEN READING FRAME 19"/>
    <property type="match status" value="1"/>
</dbReference>
<dbReference type="InterPro" id="IPR031528">
    <property type="entry name" value="C4orf19"/>
</dbReference>
<proteinExistence type="predicted"/>
<gene>
    <name evidence="2" type="ORF">JD844_027235</name>
</gene>